<protein>
    <submittedName>
        <fullName evidence="2">Uncharacterized protein</fullName>
    </submittedName>
</protein>
<reference evidence="2 3" key="1">
    <citation type="submission" date="2021-01" db="EMBL/GenBank/DDBJ databases">
        <title>Actinoplanes sp. nov. LDG1-01 isolated from lichen.</title>
        <authorList>
            <person name="Saeng-In P."/>
            <person name="Phongsopitanun W."/>
            <person name="Kanchanasin P."/>
            <person name="Yuki M."/>
            <person name="Kudo T."/>
            <person name="Ohkuma M."/>
            <person name="Tanasupawat S."/>
        </authorList>
    </citation>
    <scope>NUCLEOTIDE SEQUENCE [LARGE SCALE GENOMIC DNA]</scope>
    <source>
        <strain evidence="2 3">LDG1-01</strain>
    </source>
</reference>
<keyword evidence="1" id="KW-0472">Membrane</keyword>
<dbReference type="RefSeq" id="WP_202990254.1">
    <property type="nucleotide sequence ID" value="NZ_JAENHO010000002.1"/>
</dbReference>
<keyword evidence="3" id="KW-1185">Reference proteome</keyword>
<accession>A0ABS1VHC3</accession>
<feature type="transmembrane region" description="Helical" evidence="1">
    <location>
        <begin position="95"/>
        <end position="116"/>
    </location>
</feature>
<gene>
    <name evidence="2" type="ORF">JKJ07_06105</name>
</gene>
<keyword evidence="1" id="KW-0812">Transmembrane</keyword>
<evidence type="ECO:0000313" key="3">
    <source>
        <dbReference type="Proteomes" id="UP000598996"/>
    </source>
</evidence>
<proteinExistence type="predicted"/>
<feature type="transmembrane region" description="Helical" evidence="1">
    <location>
        <begin position="136"/>
        <end position="158"/>
    </location>
</feature>
<comment type="caution">
    <text evidence="2">The sequence shown here is derived from an EMBL/GenBank/DDBJ whole genome shotgun (WGS) entry which is preliminary data.</text>
</comment>
<keyword evidence="1" id="KW-1133">Transmembrane helix</keyword>
<feature type="transmembrane region" description="Helical" evidence="1">
    <location>
        <begin position="170"/>
        <end position="187"/>
    </location>
</feature>
<evidence type="ECO:0000256" key="1">
    <source>
        <dbReference type="SAM" id="Phobius"/>
    </source>
</evidence>
<organism evidence="2 3">
    <name type="scientific">Paractinoplanes lichenicola</name>
    <dbReference type="NCBI Taxonomy" id="2802976"/>
    <lineage>
        <taxon>Bacteria</taxon>
        <taxon>Bacillati</taxon>
        <taxon>Actinomycetota</taxon>
        <taxon>Actinomycetes</taxon>
        <taxon>Micromonosporales</taxon>
        <taxon>Micromonosporaceae</taxon>
        <taxon>Paractinoplanes</taxon>
    </lineage>
</organism>
<name>A0ABS1VHC3_9ACTN</name>
<dbReference type="Proteomes" id="UP000598996">
    <property type="component" value="Unassembled WGS sequence"/>
</dbReference>
<dbReference type="EMBL" id="JAENHO010000002">
    <property type="protein sequence ID" value="MBL7253881.1"/>
    <property type="molecule type" value="Genomic_DNA"/>
</dbReference>
<evidence type="ECO:0000313" key="2">
    <source>
        <dbReference type="EMBL" id="MBL7253881.1"/>
    </source>
</evidence>
<sequence>MSKMHKAWNGSWAILSLLGITFGALALAGILYFGPASNAQAVRDATVSSACSLTGCDNRAMAVVGVLLVAVPLGCWQLFKYFWTGDREPKGHPDWYVAGYAVLCSILAVSILWMPAPSHSGRGNGPPEVVTRPEAASLEGGMGWGVLALIIAAIAVRVLESREATRQRTVWLVGLVPFLLAAIVAAARA</sequence>
<feature type="transmembrane region" description="Helical" evidence="1">
    <location>
        <begin position="12"/>
        <end position="33"/>
    </location>
</feature>
<feature type="transmembrane region" description="Helical" evidence="1">
    <location>
        <begin position="62"/>
        <end position="83"/>
    </location>
</feature>